<dbReference type="GeneID" id="87813277"/>
<accession>A0AAN6V647</accession>
<dbReference type="EMBL" id="MU853568">
    <property type="protein sequence ID" value="KAK4145480.1"/>
    <property type="molecule type" value="Genomic_DNA"/>
</dbReference>
<organism evidence="2 3">
    <name type="scientific">Dichotomopilus funicola</name>
    <dbReference type="NCBI Taxonomy" id="1934379"/>
    <lineage>
        <taxon>Eukaryota</taxon>
        <taxon>Fungi</taxon>
        <taxon>Dikarya</taxon>
        <taxon>Ascomycota</taxon>
        <taxon>Pezizomycotina</taxon>
        <taxon>Sordariomycetes</taxon>
        <taxon>Sordariomycetidae</taxon>
        <taxon>Sordariales</taxon>
        <taxon>Chaetomiaceae</taxon>
        <taxon>Dichotomopilus</taxon>
    </lineage>
</organism>
<proteinExistence type="predicted"/>
<evidence type="ECO:0000256" key="1">
    <source>
        <dbReference type="SAM" id="SignalP"/>
    </source>
</evidence>
<evidence type="ECO:0000313" key="3">
    <source>
        <dbReference type="Proteomes" id="UP001302676"/>
    </source>
</evidence>
<dbReference type="Proteomes" id="UP001302676">
    <property type="component" value="Unassembled WGS sequence"/>
</dbReference>
<feature type="signal peptide" evidence="1">
    <location>
        <begin position="1"/>
        <end position="30"/>
    </location>
</feature>
<evidence type="ECO:0000313" key="2">
    <source>
        <dbReference type="EMBL" id="KAK4145480.1"/>
    </source>
</evidence>
<feature type="chain" id="PRO_5042831685" evidence="1">
    <location>
        <begin position="31"/>
        <end position="187"/>
    </location>
</feature>
<reference evidence="2" key="1">
    <citation type="journal article" date="2023" name="Mol. Phylogenet. Evol.">
        <title>Genome-scale phylogeny and comparative genomics of the fungal order Sordariales.</title>
        <authorList>
            <person name="Hensen N."/>
            <person name="Bonometti L."/>
            <person name="Westerberg I."/>
            <person name="Brannstrom I.O."/>
            <person name="Guillou S."/>
            <person name="Cros-Aarteil S."/>
            <person name="Calhoun S."/>
            <person name="Haridas S."/>
            <person name="Kuo A."/>
            <person name="Mondo S."/>
            <person name="Pangilinan J."/>
            <person name="Riley R."/>
            <person name="LaButti K."/>
            <person name="Andreopoulos B."/>
            <person name="Lipzen A."/>
            <person name="Chen C."/>
            <person name="Yan M."/>
            <person name="Daum C."/>
            <person name="Ng V."/>
            <person name="Clum A."/>
            <person name="Steindorff A."/>
            <person name="Ohm R.A."/>
            <person name="Martin F."/>
            <person name="Silar P."/>
            <person name="Natvig D.O."/>
            <person name="Lalanne C."/>
            <person name="Gautier V."/>
            <person name="Ament-Velasquez S.L."/>
            <person name="Kruys A."/>
            <person name="Hutchinson M.I."/>
            <person name="Powell A.J."/>
            <person name="Barry K."/>
            <person name="Miller A.N."/>
            <person name="Grigoriev I.V."/>
            <person name="Debuchy R."/>
            <person name="Gladieux P."/>
            <person name="Hiltunen Thoren M."/>
            <person name="Johannesson H."/>
        </authorList>
    </citation>
    <scope>NUCLEOTIDE SEQUENCE</scope>
    <source>
        <strain evidence="2">CBS 141.50</strain>
    </source>
</reference>
<sequence>MTRPPTYISSLSLTLALITLLLALTTPTHAAPTEPWYEKYHQRRVTVPQSYYEGLALRRQVHLNPDAVRDVRCVDTSATILLHDEHAASLAICSSIAGRRHASHCQTLLPQTTEGRVGSAVFRLEALDEGQQQPMEGISRRRINVSKEAWMGCVAAAREQCPQGGLEGRCVGVATGGGDVWFSLGGV</sequence>
<reference evidence="2" key="2">
    <citation type="submission" date="2023-05" db="EMBL/GenBank/DDBJ databases">
        <authorList>
            <consortium name="Lawrence Berkeley National Laboratory"/>
            <person name="Steindorff A."/>
            <person name="Hensen N."/>
            <person name="Bonometti L."/>
            <person name="Westerberg I."/>
            <person name="Brannstrom I.O."/>
            <person name="Guillou S."/>
            <person name="Cros-Aarteil S."/>
            <person name="Calhoun S."/>
            <person name="Haridas S."/>
            <person name="Kuo A."/>
            <person name="Mondo S."/>
            <person name="Pangilinan J."/>
            <person name="Riley R."/>
            <person name="Labutti K."/>
            <person name="Andreopoulos B."/>
            <person name="Lipzen A."/>
            <person name="Chen C."/>
            <person name="Yanf M."/>
            <person name="Daum C."/>
            <person name="Ng V."/>
            <person name="Clum A."/>
            <person name="Ohm R."/>
            <person name="Martin F."/>
            <person name="Silar P."/>
            <person name="Natvig D."/>
            <person name="Lalanne C."/>
            <person name="Gautier V."/>
            <person name="Ament-Velasquez S.L."/>
            <person name="Kruys A."/>
            <person name="Hutchinson M.I."/>
            <person name="Powell A.J."/>
            <person name="Barry K."/>
            <person name="Miller A.N."/>
            <person name="Grigoriev I.V."/>
            <person name="Debuchy R."/>
            <person name="Gladieux P."/>
            <person name="Thoren M.H."/>
            <person name="Johannesson H."/>
        </authorList>
    </citation>
    <scope>NUCLEOTIDE SEQUENCE</scope>
    <source>
        <strain evidence="2">CBS 141.50</strain>
    </source>
</reference>
<keyword evidence="3" id="KW-1185">Reference proteome</keyword>
<dbReference type="RefSeq" id="XP_062638851.1">
    <property type="nucleotide sequence ID" value="XM_062776664.1"/>
</dbReference>
<protein>
    <submittedName>
        <fullName evidence="2">Uncharacterized protein</fullName>
    </submittedName>
</protein>
<comment type="caution">
    <text evidence="2">The sequence shown here is derived from an EMBL/GenBank/DDBJ whole genome shotgun (WGS) entry which is preliminary data.</text>
</comment>
<gene>
    <name evidence="2" type="ORF">C8A04DRAFT_10651</name>
</gene>
<name>A0AAN6V647_9PEZI</name>
<keyword evidence="1" id="KW-0732">Signal</keyword>
<dbReference type="AlphaFoldDB" id="A0AAN6V647"/>